<reference evidence="1" key="1">
    <citation type="submission" date="2013-12" db="EMBL/GenBank/DDBJ databases">
        <title>The Genome Sequence of Aphanomyces astaci APO3.</title>
        <authorList>
            <consortium name="The Broad Institute Genomics Platform"/>
            <person name="Russ C."/>
            <person name="Tyler B."/>
            <person name="van West P."/>
            <person name="Dieguez-Uribeondo J."/>
            <person name="Young S.K."/>
            <person name="Zeng Q."/>
            <person name="Gargeya S."/>
            <person name="Fitzgerald M."/>
            <person name="Abouelleil A."/>
            <person name="Alvarado L."/>
            <person name="Chapman S.B."/>
            <person name="Gainer-Dewar J."/>
            <person name="Goldberg J."/>
            <person name="Griggs A."/>
            <person name="Gujja S."/>
            <person name="Hansen M."/>
            <person name="Howarth C."/>
            <person name="Imamovic A."/>
            <person name="Ireland A."/>
            <person name="Larimer J."/>
            <person name="McCowan C."/>
            <person name="Murphy C."/>
            <person name="Pearson M."/>
            <person name="Poon T.W."/>
            <person name="Priest M."/>
            <person name="Roberts A."/>
            <person name="Saif S."/>
            <person name="Shea T."/>
            <person name="Sykes S."/>
            <person name="Wortman J."/>
            <person name="Nusbaum C."/>
            <person name="Birren B."/>
        </authorList>
    </citation>
    <scope>NUCLEOTIDE SEQUENCE [LARGE SCALE GENOMIC DNA]</scope>
    <source>
        <strain evidence="1">APO3</strain>
    </source>
</reference>
<sequence length="99" mass="11222">MSLVNHYTLVGAGSTRTHDKIKAAVQGVDMYARQTLRELAAHSGTPKTTIVQRMKDEKQLQARSRYVRPHLTDANTDARMKHVMNFPNLRQMGTKFSPI</sequence>
<dbReference type="RefSeq" id="XP_009821115.1">
    <property type="nucleotide sequence ID" value="XM_009822813.1"/>
</dbReference>
<evidence type="ECO:0008006" key="2">
    <source>
        <dbReference type="Google" id="ProtNLM"/>
    </source>
</evidence>
<dbReference type="GeneID" id="20802230"/>
<name>W4H9L4_APHAT</name>
<evidence type="ECO:0000313" key="1">
    <source>
        <dbReference type="EMBL" id="ETV88715.1"/>
    </source>
</evidence>
<accession>W4H9L4</accession>
<gene>
    <name evidence="1" type="ORF">H257_00234</name>
</gene>
<dbReference type="VEuPathDB" id="FungiDB:H257_00234"/>
<proteinExistence type="predicted"/>
<organism evidence="1">
    <name type="scientific">Aphanomyces astaci</name>
    <name type="common">Crayfish plague agent</name>
    <dbReference type="NCBI Taxonomy" id="112090"/>
    <lineage>
        <taxon>Eukaryota</taxon>
        <taxon>Sar</taxon>
        <taxon>Stramenopiles</taxon>
        <taxon>Oomycota</taxon>
        <taxon>Saprolegniomycetes</taxon>
        <taxon>Saprolegniales</taxon>
        <taxon>Verrucalvaceae</taxon>
        <taxon>Aphanomyces</taxon>
    </lineage>
</organism>
<dbReference type="AlphaFoldDB" id="W4H9L4"/>
<protein>
    <recommendedName>
        <fullName evidence="2">Transposase Tc1-like domain-containing protein</fullName>
    </recommendedName>
</protein>
<dbReference type="OrthoDB" id="105235at2759"/>
<dbReference type="EMBL" id="KI913114">
    <property type="protein sequence ID" value="ETV88715.1"/>
    <property type="molecule type" value="Genomic_DNA"/>
</dbReference>